<feature type="transmembrane region" description="Helical" evidence="5">
    <location>
        <begin position="131"/>
        <end position="152"/>
    </location>
</feature>
<comment type="caution">
    <text evidence="6">The sequence shown here is derived from an EMBL/GenBank/DDBJ whole genome shotgun (WGS) entry which is preliminary data.</text>
</comment>
<dbReference type="AlphaFoldDB" id="A0A9W9QAP4"/>
<accession>A0A9W9QAP4</accession>
<reference evidence="6" key="1">
    <citation type="submission" date="2022-12" db="EMBL/GenBank/DDBJ databases">
        <authorList>
            <person name="Petersen C."/>
        </authorList>
    </citation>
    <scope>NUCLEOTIDE SEQUENCE</scope>
    <source>
        <strain evidence="6">IBT 21472</strain>
    </source>
</reference>
<protein>
    <submittedName>
        <fullName evidence="6">Peroxisomal biogenesis factor 11</fullName>
    </submittedName>
</protein>
<keyword evidence="7" id="KW-1185">Reference proteome</keyword>
<keyword evidence="2" id="KW-0576">Peroxisome</keyword>
<keyword evidence="1 5" id="KW-0472">Membrane</keyword>
<dbReference type="EMBL" id="JAPZBO010000001">
    <property type="protein sequence ID" value="KAJ5330239.1"/>
    <property type="molecule type" value="Genomic_DNA"/>
</dbReference>
<evidence type="ECO:0000313" key="7">
    <source>
        <dbReference type="Proteomes" id="UP001147746"/>
    </source>
</evidence>
<feature type="non-terminal residue" evidence="6">
    <location>
        <position position="231"/>
    </location>
</feature>
<dbReference type="Pfam" id="PF05648">
    <property type="entry name" value="PEX11"/>
    <property type="match status" value="1"/>
</dbReference>
<evidence type="ECO:0000256" key="4">
    <source>
        <dbReference type="SAM" id="MobiDB-lite"/>
    </source>
</evidence>
<dbReference type="InterPro" id="IPR008733">
    <property type="entry name" value="PEX11"/>
</dbReference>
<proteinExistence type="predicted"/>
<comment type="subcellular location">
    <subcellularLocation>
        <location evidence="3">Peroxisome membrane</location>
    </subcellularLocation>
</comment>
<organism evidence="6 7">
    <name type="scientific">Penicillium atrosanguineum</name>
    <dbReference type="NCBI Taxonomy" id="1132637"/>
    <lineage>
        <taxon>Eukaryota</taxon>
        <taxon>Fungi</taxon>
        <taxon>Dikarya</taxon>
        <taxon>Ascomycota</taxon>
        <taxon>Pezizomycotina</taxon>
        <taxon>Eurotiomycetes</taxon>
        <taxon>Eurotiomycetidae</taxon>
        <taxon>Eurotiales</taxon>
        <taxon>Aspergillaceae</taxon>
        <taxon>Penicillium</taxon>
    </lineage>
</organism>
<dbReference type="GO" id="GO:0005778">
    <property type="term" value="C:peroxisomal membrane"/>
    <property type="evidence" value="ECO:0007669"/>
    <property type="project" value="UniProtKB-SubCell"/>
</dbReference>
<evidence type="ECO:0000256" key="3">
    <source>
        <dbReference type="ARBA" id="ARBA00046271"/>
    </source>
</evidence>
<evidence type="ECO:0000313" key="6">
    <source>
        <dbReference type="EMBL" id="KAJ5330239.1"/>
    </source>
</evidence>
<name>A0A9W9QAP4_9EURO</name>
<feature type="region of interest" description="Disordered" evidence="4">
    <location>
        <begin position="152"/>
        <end position="173"/>
    </location>
</feature>
<evidence type="ECO:0000256" key="2">
    <source>
        <dbReference type="ARBA" id="ARBA00023140"/>
    </source>
</evidence>
<reference evidence="6" key="2">
    <citation type="journal article" date="2023" name="IMA Fungus">
        <title>Comparative genomic study of the Penicillium genus elucidates a diverse pangenome and 15 lateral gene transfer events.</title>
        <authorList>
            <person name="Petersen C."/>
            <person name="Sorensen T."/>
            <person name="Nielsen M.R."/>
            <person name="Sondergaard T.E."/>
            <person name="Sorensen J.L."/>
            <person name="Fitzpatrick D.A."/>
            <person name="Frisvad J.C."/>
            <person name="Nielsen K.L."/>
        </authorList>
    </citation>
    <scope>NUCLEOTIDE SEQUENCE</scope>
    <source>
        <strain evidence="6">IBT 21472</strain>
    </source>
</reference>
<keyword evidence="5" id="KW-0812">Transmembrane</keyword>
<evidence type="ECO:0000256" key="5">
    <source>
        <dbReference type="SAM" id="Phobius"/>
    </source>
</evidence>
<dbReference type="GO" id="GO:0016559">
    <property type="term" value="P:peroxisome fission"/>
    <property type="evidence" value="ECO:0007669"/>
    <property type="project" value="InterPro"/>
</dbReference>
<keyword evidence="5" id="KW-1133">Transmembrane helix</keyword>
<gene>
    <name evidence="6" type="ORF">N7476_000022</name>
</gene>
<sequence>MSLIRQFYNFTHNTAGLAKIFRLIQAISQIVIEFTVDDVSASRWAIAKSQLALSRRYLSFFEVIDSFDRVAALLSGETSGHGIVWMLVDLARWSCLGTYLLLEDLTILHIMNVYPVSWNGPVLEQAYKFRFYALALSVFGATWGLIFCSSGPSKASMPKDERQGTKKVKSSGKKSVFQSTSRTAVTSILVKRIIVDSCDLLIPGSILGWIAVSDLGVAVAMLFSTVVSGKD</sequence>
<evidence type="ECO:0000256" key="1">
    <source>
        <dbReference type="ARBA" id="ARBA00023136"/>
    </source>
</evidence>
<feature type="transmembrane region" description="Helical" evidence="5">
    <location>
        <begin position="206"/>
        <end position="227"/>
    </location>
</feature>
<dbReference type="Proteomes" id="UP001147746">
    <property type="component" value="Unassembled WGS sequence"/>
</dbReference>